<keyword evidence="2" id="KW-1185">Reference proteome</keyword>
<protein>
    <submittedName>
        <fullName evidence="1">Uncharacterized protein</fullName>
    </submittedName>
</protein>
<dbReference type="KEGG" id="aagg:ETAA8_36530"/>
<dbReference type="OrthoDB" id="281357at2"/>
<accession>A0A517YE94</accession>
<evidence type="ECO:0000313" key="2">
    <source>
        <dbReference type="Proteomes" id="UP000315017"/>
    </source>
</evidence>
<dbReference type="RefSeq" id="WP_145091020.1">
    <property type="nucleotide sequence ID" value="NZ_CP036274.1"/>
</dbReference>
<proteinExistence type="predicted"/>
<evidence type="ECO:0000313" key="1">
    <source>
        <dbReference type="EMBL" id="QDU28550.1"/>
    </source>
</evidence>
<name>A0A517YE94_9BACT</name>
<reference evidence="1 2" key="1">
    <citation type="submission" date="2019-02" db="EMBL/GenBank/DDBJ databases">
        <title>Deep-cultivation of Planctomycetes and their phenomic and genomic characterization uncovers novel biology.</title>
        <authorList>
            <person name="Wiegand S."/>
            <person name="Jogler M."/>
            <person name="Boedeker C."/>
            <person name="Pinto D."/>
            <person name="Vollmers J."/>
            <person name="Rivas-Marin E."/>
            <person name="Kohn T."/>
            <person name="Peeters S.H."/>
            <person name="Heuer A."/>
            <person name="Rast P."/>
            <person name="Oberbeckmann S."/>
            <person name="Bunk B."/>
            <person name="Jeske O."/>
            <person name="Meyerdierks A."/>
            <person name="Storesund J.E."/>
            <person name="Kallscheuer N."/>
            <person name="Luecker S."/>
            <person name="Lage O.M."/>
            <person name="Pohl T."/>
            <person name="Merkel B.J."/>
            <person name="Hornburger P."/>
            <person name="Mueller R.-W."/>
            <person name="Bruemmer F."/>
            <person name="Labrenz M."/>
            <person name="Spormann A.M."/>
            <person name="Op den Camp H."/>
            <person name="Overmann J."/>
            <person name="Amann R."/>
            <person name="Jetten M.S.M."/>
            <person name="Mascher T."/>
            <person name="Medema M.H."/>
            <person name="Devos D.P."/>
            <person name="Kaster A.-K."/>
            <person name="Ovreas L."/>
            <person name="Rohde M."/>
            <person name="Galperin M.Y."/>
            <person name="Jogler C."/>
        </authorList>
    </citation>
    <scope>NUCLEOTIDE SEQUENCE [LARGE SCALE GENOMIC DNA]</scope>
    <source>
        <strain evidence="1 2">ETA_A8</strain>
    </source>
</reference>
<dbReference type="EMBL" id="CP036274">
    <property type="protein sequence ID" value="QDU28550.1"/>
    <property type="molecule type" value="Genomic_DNA"/>
</dbReference>
<organism evidence="1 2">
    <name type="scientific">Anatilimnocola aggregata</name>
    <dbReference type="NCBI Taxonomy" id="2528021"/>
    <lineage>
        <taxon>Bacteria</taxon>
        <taxon>Pseudomonadati</taxon>
        <taxon>Planctomycetota</taxon>
        <taxon>Planctomycetia</taxon>
        <taxon>Pirellulales</taxon>
        <taxon>Pirellulaceae</taxon>
        <taxon>Anatilimnocola</taxon>
    </lineage>
</organism>
<sequence>MAEYTKFQQNAIKNFYDNRDTIALQRVQELVTELYLSEGKKLQKNWDSVIMHLSKLNVDKKTLDHLRKEAKPELVASLVTRMLNKEDAKPVVGKR</sequence>
<dbReference type="AlphaFoldDB" id="A0A517YE94"/>
<dbReference type="Proteomes" id="UP000315017">
    <property type="component" value="Chromosome"/>
</dbReference>
<gene>
    <name evidence="1" type="ORF">ETAA8_36530</name>
</gene>